<dbReference type="InterPro" id="IPR050361">
    <property type="entry name" value="MPP/UQCRC_Complex"/>
</dbReference>
<dbReference type="PROSITE" id="PS00143">
    <property type="entry name" value="INSULINASE"/>
    <property type="match status" value="1"/>
</dbReference>
<name>A0A1T4KVL6_9FUSO</name>
<feature type="domain" description="Peptidase M16 N-terminal" evidence="3">
    <location>
        <begin position="14"/>
        <end position="142"/>
    </location>
</feature>
<dbReference type="Gene3D" id="3.30.830.10">
    <property type="entry name" value="Metalloenzyme, LuxS/M16 peptidase-like"/>
    <property type="match status" value="2"/>
</dbReference>
<gene>
    <name evidence="5" type="ORF">SAMN02745174_00613</name>
</gene>
<comment type="similarity">
    <text evidence="1 2">Belongs to the peptidase M16 family.</text>
</comment>
<dbReference type="RefSeq" id="WP_078693146.1">
    <property type="nucleotide sequence ID" value="NZ_FUWX01000005.1"/>
</dbReference>
<feature type="domain" description="Peptidase M16 C-terminal" evidence="4">
    <location>
        <begin position="165"/>
        <end position="339"/>
    </location>
</feature>
<evidence type="ECO:0000256" key="1">
    <source>
        <dbReference type="ARBA" id="ARBA00007261"/>
    </source>
</evidence>
<evidence type="ECO:0000313" key="6">
    <source>
        <dbReference type="Proteomes" id="UP000191153"/>
    </source>
</evidence>
<dbReference type="Proteomes" id="UP000191153">
    <property type="component" value="Unassembled WGS sequence"/>
</dbReference>
<proteinExistence type="inferred from homology"/>
<keyword evidence="6" id="KW-1185">Reference proteome</keyword>
<dbReference type="Pfam" id="PF00675">
    <property type="entry name" value="Peptidase_M16"/>
    <property type="match status" value="1"/>
</dbReference>
<reference evidence="5 6" key="1">
    <citation type="submission" date="2017-02" db="EMBL/GenBank/DDBJ databases">
        <authorList>
            <person name="Peterson S.W."/>
        </authorList>
    </citation>
    <scope>NUCLEOTIDE SEQUENCE [LARGE SCALE GENOMIC DNA]</scope>
    <source>
        <strain evidence="5 6">ATCC 700028</strain>
    </source>
</reference>
<dbReference type="Pfam" id="PF05193">
    <property type="entry name" value="Peptidase_M16_C"/>
    <property type="match status" value="1"/>
</dbReference>
<dbReference type="GO" id="GO:0046872">
    <property type="term" value="F:metal ion binding"/>
    <property type="evidence" value="ECO:0007669"/>
    <property type="project" value="InterPro"/>
</dbReference>
<dbReference type="PANTHER" id="PTHR11851">
    <property type="entry name" value="METALLOPROTEASE"/>
    <property type="match status" value="1"/>
</dbReference>
<dbReference type="SUPFAM" id="SSF63411">
    <property type="entry name" value="LuxS/MPP-like metallohydrolase"/>
    <property type="match status" value="2"/>
</dbReference>
<dbReference type="GO" id="GO:0006508">
    <property type="term" value="P:proteolysis"/>
    <property type="evidence" value="ECO:0007669"/>
    <property type="project" value="InterPro"/>
</dbReference>
<dbReference type="InterPro" id="IPR007863">
    <property type="entry name" value="Peptidase_M16_C"/>
</dbReference>
<dbReference type="InterPro" id="IPR001431">
    <property type="entry name" value="Pept_M16_Zn_BS"/>
</dbReference>
<dbReference type="STRING" id="180163.SAMN02745174_00613"/>
<dbReference type="EMBL" id="FUWX01000005">
    <property type="protein sequence ID" value="SJZ46436.1"/>
    <property type="molecule type" value="Genomic_DNA"/>
</dbReference>
<protein>
    <submittedName>
        <fullName evidence="5">Predicted Zn-dependent peptidase</fullName>
    </submittedName>
</protein>
<sequence length="407" mass="46746">MKVDVRKLKNGIPVLMENIENINTVSLGIFVKTGAKDEKLIEDGVSHFLEHMMFKGTTNRSAKDISEEIDNEGGMINAYTSRETTVYYIQMLSERLTKGVDILADMFLNSTFTDENLEKERNVIIEEIRMYEDIPEEVIHEENIRFALGGPQGKNVLGTVESLKKIDRKILSEYFYERYCPENIVISVAGRIKEDELFNQLNETFGNLKGSEKTRDIDYKMSINNGEHLIKQETNQIHLCFNTKGVSLLDKYKYPVAIIINVLGGNMSARLFQKIREERGLAYSVYGYSSSFEEGGLFTIYAGTTKENYKEVLDLIKEEFEDIKENGITEYELQKSKNQFLSMFTFGLESSKGKMNRMANSYMLYGEVKDVEESIEKVESITLEDIKEAAKEIFNEKYYSQTILGDI</sequence>
<dbReference type="InterPro" id="IPR011765">
    <property type="entry name" value="Pept_M16_N"/>
</dbReference>
<evidence type="ECO:0000313" key="5">
    <source>
        <dbReference type="EMBL" id="SJZ46436.1"/>
    </source>
</evidence>
<dbReference type="InterPro" id="IPR011249">
    <property type="entry name" value="Metalloenz_LuxS/M16"/>
</dbReference>
<dbReference type="AlphaFoldDB" id="A0A1T4KVL6"/>
<organism evidence="5 6">
    <name type="scientific">Cetobacterium ceti</name>
    <dbReference type="NCBI Taxonomy" id="180163"/>
    <lineage>
        <taxon>Bacteria</taxon>
        <taxon>Fusobacteriati</taxon>
        <taxon>Fusobacteriota</taxon>
        <taxon>Fusobacteriia</taxon>
        <taxon>Fusobacteriales</taxon>
        <taxon>Fusobacteriaceae</taxon>
        <taxon>Cetobacterium</taxon>
    </lineage>
</organism>
<accession>A0A1T4KVL6</accession>
<evidence type="ECO:0000256" key="2">
    <source>
        <dbReference type="RuleBase" id="RU004447"/>
    </source>
</evidence>
<dbReference type="GO" id="GO:0004222">
    <property type="term" value="F:metalloendopeptidase activity"/>
    <property type="evidence" value="ECO:0007669"/>
    <property type="project" value="InterPro"/>
</dbReference>
<dbReference type="OrthoDB" id="9811314at2"/>
<dbReference type="PANTHER" id="PTHR11851:SF49">
    <property type="entry name" value="MITOCHONDRIAL-PROCESSING PEPTIDASE SUBUNIT ALPHA"/>
    <property type="match status" value="1"/>
</dbReference>
<evidence type="ECO:0000259" key="4">
    <source>
        <dbReference type="Pfam" id="PF05193"/>
    </source>
</evidence>
<evidence type="ECO:0000259" key="3">
    <source>
        <dbReference type="Pfam" id="PF00675"/>
    </source>
</evidence>